<accession>W2HXS2</accession>
<organism evidence="1">
    <name type="scientific">Phytophthora nicotianae</name>
    <name type="common">Potato buckeye rot agent</name>
    <name type="synonym">Phytophthora parasitica</name>
    <dbReference type="NCBI Taxonomy" id="4792"/>
    <lineage>
        <taxon>Eukaryota</taxon>
        <taxon>Sar</taxon>
        <taxon>Stramenopiles</taxon>
        <taxon>Oomycota</taxon>
        <taxon>Peronosporomycetes</taxon>
        <taxon>Peronosporales</taxon>
        <taxon>Peronosporaceae</taxon>
        <taxon>Phytophthora</taxon>
    </lineage>
</organism>
<evidence type="ECO:0000313" key="1">
    <source>
        <dbReference type="EMBL" id="ETL25953.1"/>
    </source>
</evidence>
<name>W2HXS2_PHYNI</name>
<protein>
    <submittedName>
        <fullName evidence="1">Uncharacterized protein</fullName>
    </submittedName>
</protein>
<sequence length="110" mass="12156">TIKGEGMTSPNLNKLLVKAVKFLLDSTSRIFARHTNKTLGCHLGIRDRVIASRTTATSVSHILLPWPQQYDVQRDLKFDIVAGVTVSIVFTLEEISLFTIMNVPATTACI</sequence>
<dbReference type="AlphaFoldDB" id="W2HXS2"/>
<dbReference type="EMBL" id="KI676365">
    <property type="protein sequence ID" value="ETL25953.1"/>
    <property type="molecule type" value="Genomic_DNA"/>
</dbReference>
<dbReference type="VEuPathDB" id="FungiDB:PPTG_24321"/>
<gene>
    <name evidence="1" type="ORF">L916_20264</name>
</gene>
<reference evidence="1" key="1">
    <citation type="submission" date="2013-11" db="EMBL/GenBank/DDBJ databases">
        <title>The Genome Sequence of Phytophthora parasitica CJ05E6.</title>
        <authorList>
            <consortium name="The Broad Institute Genomics Platform"/>
            <person name="Russ C."/>
            <person name="Tyler B."/>
            <person name="Panabieres F."/>
            <person name="Shan W."/>
            <person name="Tripathy S."/>
            <person name="Grunwald N."/>
            <person name="Machado M."/>
            <person name="Johnson C.S."/>
            <person name="Arredondo F."/>
            <person name="Hong C."/>
            <person name="Coffey M."/>
            <person name="Young S.K."/>
            <person name="Zeng Q."/>
            <person name="Gargeya S."/>
            <person name="Fitzgerald M."/>
            <person name="Abouelleil A."/>
            <person name="Alvarado L."/>
            <person name="Chapman S.B."/>
            <person name="Gainer-Dewar J."/>
            <person name="Goldberg J."/>
            <person name="Griggs A."/>
            <person name="Gujja S."/>
            <person name="Hansen M."/>
            <person name="Howarth C."/>
            <person name="Imamovic A."/>
            <person name="Ireland A."/>
            <person name="Larimer J."/>
            <person name="McCowan C."/>
            <person name="Murphy C."/>
            <person name="Pearson M."/>
            <person name="Poon T.W."/>
            <person name="Priest M."/>
            <person name="Roberts A."/>
            <person name="Saif S."/>
            <person name="Shea T."/>
            <person name="Sykes S."/>
            <person name="Wortman J."/>
            <person name="Nusbaum C."/>
            <person name="Birren B."/>
        </authorList>
    </citation>
    <scope>NUCLEOTIDE SEQUENCE [LARGE SCALE GENOMIC DNA]</scope>
    <source>
        <strain evidence="1">CJ05E6</strain>
    </source>
</reference>
<proteinExistence type="predicted"/>
<feature type="non-terminal residue" evidence="1">
    <location>
        <position position="1"/>
    </location>
</feature>
<dbReference type="Proteomes" id="UP000053864">
    <property type="component" value="Unassembled WGS sequence"/>
</dbReference>